<dbReference type="Proteomes" id="UP001459277">
    <property type="component" value="Unassembled WGS sequence"/>
</dbReference>
<dbReference type="AlphaFoldDB" id="A0AAW2C3M4"/>
<comment type="caution">
    <text evidence="2">The sequence shown here is derived from an EMBL/GenBank/DDBJ whole genome shotgun (WGS) entry which is preliminary data.</text>
</comment>
<dbReference type="InterPro" id="IPR002156">
    <property type="entry name" value="RNaseH_domain"/>
</dbReference>
<dbReference type="InterPro" id="IPR044730">
    <property type="entry name" value="RNase_H-like_dom_plant"/>
</dbReference>
<dbReference type="InterPro" id="IPR053151">
    <property type="entry name" value="RNase_H-like"/>
</dbReference>
<evidence type="ECO:0000259" key="1">
    <source>
        <dbReference type="PROSITE" id="PS50879"/>
    </source>
</evidence>
<keyword evidence="3" id="KW-1185">Reference proteome</keyword>
<dbReference type="EMBL" id="JAZDWU010000009">
    <property type="protein sequence ID" value="KAK9992118.1"/>
    <property type="molecule type" value="Genomic_DNA"/>
</dbReference>
<dbReference type="Gene3D" id="3.30.420.10">
    <property type="entry name" value="Ribonuclease H-like superfamily/Ribonuclease H"/>
    <property type="match status" value="1"/>
</dbReference>
<dbReference type="PANTHER" id="PTHR47723">
    <property type="entry name" value="OS05G0353850 PROTEIN"/>
    <property type="match status" value="1"/>
</dbReference>
<reference evidence="2 3" key="1">
    <citation type="submission" date="2024-01" db="EMBL/GenBank/DDBJ databases">
        <title>A telomere-to-telomere, gap-free genome of sweet tea (Lithocarpus litseifolius).</title>
        <authorList>
            <person name="Zhou J."/>
        </authorList>
    </citation>
    <scope>NUCLEOTIDE SEQUENCE [LARGE SCALE GENOMIC DNA]</scope>
    <source>
        <strain evidence="2">Zhou-2022a</strain>
        <tissue evidence="2">Leaf</tissue>
    </source>
</reference>
<dbReference type="SUPFAM" id="SSF53098">
    <property type="entry name" value="Ribonuclease H-like"/>
    <property type="match status" value="1"/>
</dbReference>
<dbReference type="PROSITE" id="PS50879">
    <property type="entry name" value="RNASE_H_1"/>
    <property type="match status" value="1"/>
</dbReference>
<organism evidence="2 3">
    <name type="scientific">Lithocarpus litseifolius</name>
    <dbReference type="NCBI Taxonomy" id="425828"/>
    <lineage>
        <taxon>Eukaryota</taxon>
        <taxon>Viridiplantae</taxon>
        <taxon>Streptophyta</taxon>
        <taxon>Embryophyta</taxon>
        <taxon>Tracheophyta</taxon>
        <taxon>Spermatophyta</taxon>
        <taxon>Magnoliopsida</taxon>
        <taxon>eudicotyledons</taxon>
        <taxon>Gunneridae</taxon>
        <taxon>Pentapetalae</taxon>
        <taxon>rosids</taxon>
        <taxon>fabids</taxon>
        <taxon>Fagales</taxon>
        <taxon>Fagaceae</taxon>
        <taxon>Lithocarpus</taxon>
    </lineage>
</organism>
<evidence type="ECO:0000313" key="3">
    <source>
        <dbReference type="Proteomes" id="UP001459277"/>
    </source>
</evidence>
<dbReference type="PANTHER" id="PTHR47723:SF19">
    <property type="entry name" value="POLYNUCLEOTIDYL TRANSFERASE, RIBONUCLEASE H-LIKE SUPERFAMILY PROTEIN"/>
    <property type="match status" value="1"/>
</dbReference>
<dbReference type="GO" id="GO:0004523">
    <property type="term" value="F:RNA-DNA hybrid ribonuclease activity"/>
    <property type="evidence" value="ECO:0007669"/>
    <property type="project" value="InterPro"/>
</dbReference>
<dbReference type="GO" id="GO:0003676">
    <property type="term" value="F:nucleic acid binding"/>
    <property type="evidence" value="ECO:0007669"/>
    <property type="project" value="InterPro"/>
</dbReference>
<gene>
    <name evidence="2" type="ORF">SO802_027103</name>
</gene>
<dbReference type="InterPro" id="IPR012337">
    <property type="entry name" value="RNaseH-like_sf"/>
</dbReference>
<protein>
    <recommendedName>
        <fullName evidence="1">RNase H type-1 domain-containing protein</fullName>
    </recommendedName>
</protein>
<dbReference type="InterPro" id="IPR036397">
    <property type="entry name" value="RNaseH_sf"/>
</dbReference>
<dbReference type="CDD" id="cd06222">
    <property type="entry name" value="RNase_H_like"/>
    <property type="match status" value="1"/>
</dbReference>
<accession>A0AAW2C3M4</accession>
<sequence>MTAREQLCFTGKVDRSSFKRSIKDSVQFFSIGMNAKLPKAKTIVALGWEKPPVGWAKLNSDGSALGNPGRAVGGGVIRDHEGQWLKGYAGPLGCTNSCMAELWALRDGLLLAKEMGLNNLIIELDALSVVLLMNNNSTNLLMEPLLTDCRNLVREIPNKQITLVYGRPITVLMRRLN</sequence>
<evidence type="ECO:0000313" key="2">
    <source>
        <dbReference type="EMBL" id="KAK9992118.1"/>
    </source>
</evidence>
<name>A0AAW2C3M4_9ROSI</name>
<proteinExistence type="predicted"/>
<dbReference type="Pfam" id="PF13456">
    <property type="entry name" value="RVT_3"/>
    <property type="match status" value="1"/>
</dbReference>
<feature type="domain" description="RNase H type-1" evidence="1">
    <location>
        <begin position="52"/>
        <end position="177"/>
    </location>
</feature>